<gene>
    <name evidence="2" type="ORF">CB5_LOCUS6140</name>
</gene>
<accession>A0A6V7NWG6</accession>
<evidence type="ECO:0000256" key="1">
    <source>
        <dbReference type="SAM" id="MobiDB-lite"/>
    </source>
</evidence>
<feature type="region of interest" description="Disordered" evidence="1">
    <location>
        <begin position="30"/>
        <end position="92"/>
    </location>
</feature>
<feature type="compositionally biased region" description="Basic residues" evidence="1">
    <location>
        <begin position="80"/>
        <end position="89"/>
    </location>
</feature>
<sequence>MNEDNDNEREDDDHVWEDDTLTWSIVAKAAGVDEPSHHTRSHNSTASTKGIGKGKAKASSSRTQNVTTVTAHDHPPIWPRSRRRRHRRMDRVSPVLRTESPLYIQGIAINTIHEVRYLTTTFIDDEEPNFDDALETEDEEEEEDIGNDKSDEGEEYSSSSDEHDD</sequence>
<proteinExistence type="predicted"/>
<feature type="compositionally biased region" description="Acidic residues" evidence="1">
    <location>
        <begin position="123"/>
        <end position="155"/>
    </location>
</feature>
<feature type="region of interest" description="Disordered" evidence="1">
    <location>
        <begin position="123"/>
        <end position="165"/>
    </location>
</feature>
<reference evidence="2" key="1">
    <citation type="submission" date="2020-07" db="EMBL/GenBank/DDBJ databases">
        <authorList>
            <person name="Lin J."/>
        </authorList>
    </citation>
    <scope>NUCLEOTIDE SEQUENCE</scope>
</reference>
<organism evidence="2">
    <name type="scientific">Ananas comosus var. bracteatus</name>
    <name type="common">red pineapple</name>
    <dbReference type="NCBI Taxonomy" id="296719"/>
    <lineage>
        <taxon>Eukaryota</taxon>
        <taxon>Viridiplantae</taxon>
        <taxon>Streptophyta</taxon>
        <taxon>Embryophyta</taxon>
        <taxon>Tracheophyta</taxon>
        <taxon>Spermatophyta</taxon>
        <taxon>Magnoliopsida</taxon>
        <taxon>Liliopsida</taxon>
        <taxon>Poales</taxon>
        <taxon>Bromeliaceae</taxon>
        <taxon>Bromelioideae</taxon>
        <taxon>Ananas</taxon>
    </lineage>
</organism>
<name>A0A6V7NWG6_ANACO</name>
<dbReference type="AlphaFoldDB" id="A0A6V7NWG6"/>
<evidence type="ECO:0000313" key="2">
    <source>
        <dbReference type="EMBL" id="CAD1822929.1"/>
    </source>
</evidence>
<protein>
    <submittedName>
        <fullName evidence="2">Uncharacterized protein</fullName>
    </submittedName>
</protein>
<dbReference type="EMBL" id="LR862142">
    <property type="protein sequence ID" value="CAD1822929.1"/>
    <property type="molecule type" value="Genomic_DNA"/>
</dbReference>